<evidence type="ECO:0000256" key="2">
    <source>
        <dbReference type="ARBA" id="ARBA00022679"/>
    </source>
</evidence>
<evidence type="ECO:0000256" key="6">
    <source>
        <dbReference type="ARBA" id="ARBA00023134"/>
    </source>
</evidence>
<dbReference type="GO" id="GO:0061603">
    <property type="term" value="F:molybdenum cofactor guanylyltransferase activity"/>
    <property type="evidence" value="ECO:0007669"/>
    <property type="project" value="UniProtKB-EC"/>
</dbReference>
<comment type="caution">
    <text evidence="8">Lacks conserved residue(s) required for the propagation of feature annotation.</text>
</comment>
<keyword evidence="1 8" id="KW-0963">Cytoplasm</keyword>
<keyword evidence="10" id="KW-0548">Nucleotidyltransferase</keyword>
<keyword evidence="5 8" id="KW-0460">Magnesium</keyword>
<evidence type="ECO:0000256" key="7">
    <source>
        <dbReference type="ARBA" id="ARBA00023150"/>
    </source>
</evidence>
<comment type="similarity">
    <text evidence="8">Belongs to the MobA family.</text>
</comment>
<feature type="binding site" evidence="8">
    <location>
        <position position="96"/>
    </location>
    <ligand>
        <name>Mg(2+)</name>
        <dbReference type="ChEBI" id="CHEBI:18420"/>
    </ligand>
</feature>
<protein>
    <recommendedName>
        <fullName evidence="8">Probable molybdenum cofactor guanylyltransferase</fullName>
        <shortName evidence="8">MoCo guanylyltransferase</shortName>
        <ecNumber evidence="8">2.7.7.77</ecNumber>
    </recommendedName>
    <alternativeName>
        <fullName evidence="8">GTP:molybdopterin guanylyltransferase</fullName>
    </alternativeName>
    <alternativeName>
        <fullName evidence="8">Mo-MPT guanylyltransferase</fullName>
    </alternativeName>
    <alternativeName>
        <fullName evidence="8">Molybdopterin guanylyltransferase</fullName>
    </alternativeName>
    <alternativeName>
        <fullName evidence="8">Molybdopterin-guanine dinucleotide synthase</fullName>
        <shortName evidence="8">MGD synthase</shortName>
    </alternativeName>
</protein>
<evidence type="ECO:0000256" key="8">
    <source>
        <dbReference type="HAMAP-Rule" id="MF_00316"/>
    </source>
</evidence>
<accession>A0ABT8L883</accession>
<dbReference type="InterPro" id="IPR025877">
    <property type="entry name" value="MobA-like_NTP_Trfase"/>
</dbReference>
<gene>
    <name evidence="8" type="primary">mobA</name>
    <name evidence="10" type="ORF">QQ020_17990</name>
</gene>
<keyword evidence="2 8" id="KW-0808">Transferase</keyword>
<keyword evidence="6 8" id="KW-0342">GTP-binding</keyword>
<comment type="domain">
    <text evidence="8">The N-terminal domain determines nucleotide recognition and specific binding, while the C-terminal domain determines the specific binding to the target protein.</text>
</comment>
<keyword evidence="7 8" id="KW-0501">Molybdenum cofactor biosynthesis</keyword>
<comment type="function">
    <text evidence="8">Transfers a GMP moiety from GTP to Mo-molybdopterin (Mo-MPT) cofactor (Moco or molybdenum cofactor) to form Mo-molybdopterin guanine dinucleotide (Mo-MGD) cofactor.</text>
</comment>
<name>A0ABT8L883_9BACT</name>
<comment type="catalytic activity">
    <reaction evidence="8">
        <text>Mo-molybdopterin + GTP + H(+) = Mo-molybdopterin guanine dinucleotide + diphosphate</text>
        <dbReference type="Rhea" id="RHEA:34243"/>
        <dbReference type="ChEBI" id="CHEBI:15378"/>
        <dbReference type="ChEBI" id="CHEBI:33019"/>
        <dbReference type="ChEBI" id="CHEBI:37565"/>
        <dbReference type="ChEBI" id="CHEBI:71302"/>
        <dbReference type="ChEBI" id="CHEBI:71310"/>
        <dbReference type="EC" id="2.7.7.77"/>
    </reaction>
</comment>
<feature type="binding site" evidence="8">
    <location>
        <begin position="9"/>
        <end position="11"/>
    </location>
    <ligand>
        <name>GTP</name>
        <dbReference type="ChEBI" id="CHEBI:37565"/>
    </ligand>
</feature>
<dbReference type="PANTHER" id="PTHR19136">
    <property type="entry name" value="MOLYBDENUM COFACTOR GUANYLYLTRANSFERASE"/>
    <property type="match status" value="1"/>
</dbReference>
<dbReference type="Proteomes" id="UP001172083">
    <property type="component" value="Unassembled WGS sequence"/>
</dbReference>
<evidence type="ECO:0000256" key="1">
    <source>
        <dbReference type="ARBA" id="ARBA00022490"/>
    </source>
</evidence>
<organism evidence="10 11">
    <name type="scientific">Agaribacillus aureus</name>
    <dbReference type="NCBI Taxonomy" id="3051825"/>
    <lineage>
        <taxon>Bacteria</taxon>
        <taxon>Pseudomonadati</taxon>
        <taxon>Bacteroidota</taxon>
        <taxon>Cytophagia</taxon>
        <taxon>Cytophagales</taxon>
        <taxon>Splendidivirgaceae</taxon>
        <taxon>Agaribacillus</taxon>
    </lineage>
</organism>
<keyword evidence="4 8" id="KW-0547">Nucleotide-binding</keyword>
<evidence type="ECO:0000256" key="5">
    <source>
        <dbReference type="ARBA" id="ARBA00022842"/>
    </source>
</evidence>
<feature type="binding site" evidence="8">
    <location>
        <position position="67"/>
    </location>
    <ligand>
        <name>GTP</name>
        <dbReference type="ChEBI" id="CHEBI:37565"/>
    </ligand>
</feature>
<evidence type="ECO:0000313" key="11">
    <source>
        <dbReference type="Proteomes" id="UP001172083"/>
    </source>
</evidence>
<dbReference type="EC" id="2.7.7.77" evidence="8"/>
<dbReference type="SUPFAM" id="SSF53448">
    <property type="entry name" value="Nucleotide-diphospho-sugar transferases"/>
    <property type="match status" value="1"/>
</dbReference>
<reference evidence="10" key="1">
    <citation type="submission" date="2023-06" db="EMBL/GenBank/DDBJ databases">
        <title>Genomic of Agaribacillus aureum.</title>
        <authorList>
            <person name="Wang G."/>
        </authorList>
    </citation>
    <scope>NUCLEOTIDE SEQUENCE</scope>
    <source>
        <strain evidence="10">BMA12</strain>
    </source>
</reference>
<keyword evidence="11" id="KW-1185">Reference proteome</keyword>
<comment type="caution">
    <text evidence="10">The sequence shown here is derived from an EMBL/GenBank/DDBJ whole genome shotgun (WGS) entry which is preliminary data.</text>
</comment>
<feature type="binding site" evidence="8">
    <location>
        <position position="96"/>
    </location>
    <ligand>
        <name>GTP</name>
        <dbReference type="ChEBI" id="CHEBI:37565"/>
    </ligand>
</feature>
<comment type="subcellular location">
    <subcellularLocation>
        <location evidence="8">Cytoplasm</location>
    </subcellularLocation>
</comment>
<sequence length="193" mass="22001">MLSINGLILTGGKSSRLGQEKAFINYHGKPQVMYLYDLLQSLGLDVFISCNPDQVTSFQRTDRLLIDKREFIGPIGGIFTAMSAQPDRDWLVVACDMPMISKKTLQHLLDHDEGQRIITYKSKEKAFPEVLLTIYKKEIFPAIRQAVENENYSLQRLLKEVETRFIAPEDEITLVNVNTAEDLAKINRLIKGK</sequence>
<evidence type="ECO:0000256" key="4">
    <source>
        <dbReference type="ARBA" id="ARBA00022741"/>
    </source>
</evidence>
<dbReference type="InterPro" id="IPR013482">
    <property type="entry name" value="Molybde_CF_guanTrfase"/>
</dbReference>
<feature type="binding site" evidence="8">
    <location>
        <position position="21"/>
    </location>
    <ligand>
        <name>GTP</name>
        <dbReference type="ChEBI" id="CHEBI:37565"/>
    </ligand>
</feature>
<evidence type="ECO:0000256" key="3">
    <source>
        <dbReference type="ARBA" id="ARBA00022723"/>
    </source>
</evidence>
<proteinExistence type="inferred from homology"/>
<dbReference type="Gene3D" id="3.90.550.10">
    <property type="entry name" value="Spore Coat Polysaccharide Biosynthesis Protein SpsA, Chain A"/>
    <property type="match status" value="1"/>
</dbReference>
<feature type="domain" description="MobA-like NTP transferase" evidence="9">
    <location>
        <begin position="6"/>
        <end position="160"/>
    </location>
</feature>
<evidence type="ECO:0000259" key="9">
    <source>
        <dbReference type="Pfam" id="PF12804"/>
    </source>
</evidence>
<evidence type="ECO:0000313" key="10">
    <source>
        <dbReference type="EMBL" id="MDN5213972.1"/>
    </source>
</evidence>
<dbReference type="InterPro" id="IPR029044">
    <property type="entry name" value="Nucleotide-diphossugar_trans"/>
</dbReference>
<comment type="cofactor">
    <cofactor evidence="8">
        <name>Mg(2+)</name>
        <dbReference type="ChEBI" id="CHEBI:18420"/>
    </cofactor>
</comment>
<dbReference type="RefSeq" id="WP_346759310.1">
    <property type="nucleotide sequence ID" value="NZ_JAUJEB010000004.1"/>
</dbReference>
<dbReference type="PANTHER" id="PTHR19136:SF81">
    <property type="entry name" value="MOLYBDENUM COFACTOR GUANYLYLTRANSFERASE"/>
    <property type="match status" value="1"/>
</dbReference>
<dbReference type="EMBL" id="JAUJEB010000004">
    <property type="protein sequence ID" value="MDN5213972.1"/>
    <property type="molecule type" value="Genomic_DNA"/>
</dbReference>
<dbReference type="CDD" id="cd02503">
    <property type="entry name" value="MobA"/>
    <property type="match status" value="1"/>
</dbReference>
<keyword evidence="3 8" id="KW-0479">Metal-binding</keyword>
<dbReference type="Pfam" id="PF12804">
    <property type="entry name" value="NTP_transf_3"/>
    <property type="match status" value="1"/>
</dbReference>
<dbReference type="HAMAP" id="MF_00316">
    <property type="entry name" value="MobA"/>
    <property type="match status" value="1"/>
</dbReference>